<reference evidence="2" key="1">
    <citation type="submission" date="2023-07" db="EMBL/GenBank/DDBJ databases">
        <title>30 novel species of actinomycetes from the DSMZ collection.</title>
        <authorList>
            <person name="Nouioui I."/>
        </authorList>
    </citation>
    <scope>NUCLEOTIDE SEQUENCE [LARGE SCALE GENOMIC DNA]</scope>
    <source>
        <strain evidence="2">DSM 44399</strain>
    </source>
</reference>
<evidence type="ECO:0000313" key="1">
    <source>
        <dbReference type="EMBL" id="MDT0260480.1"/>
    </source>
</evidence>
<keyword evidence="2" id="KW-1185">Reference proteome</keyword>
<dbReference type="Proteomes" id="UP001183176">
    <property type="component" value="Unassembled WGS sequence"/>
</dbReference>
<dbReference type="EMBL" id="JAVREH010000003">
    <property type="protein sequence ID" value="MDT0260480.1"/>
    <property type="molecule type" value="Genomic_DNA"/>
</dbReference>
<evidence type="ECO:0000313" key="2">
    <source>
        <dbReference type="Proteomes" id="UP001183176"/>
    </source>
</evidence>
<comment type="caution">
    <text evidence="1">The sequence shown here is derived from an EMBL/GenBank/DDBJ whole genome shotgun (WGS) entry which is preliminary data.</text>
</comment>
<gene>
    <name evidence="1" type="ORF">RM423_03640</name>
</gene>
<accession>A0ABU2J668</accession>
<name>A0ABU2J668_9ACTN</name>
<organism evidence="1 2">
    <name type="scientific">Jatrophihabitans lederbergiae</name>
    <dbReference type="NCBI Taxonomy" id="3075547"/>
    <lineage>
        <taxon>Bacteria</taxon>
        <taxon>Bacillati</taxon>
        <taxon>Actinomycetota</taxon>
        <taxon>Actinomycetes</taxon>
        <taxon>Jatrophihabitantales</taxon>
        <taxon>Jatrophihabitantaceae</taxon>
        <taxon>Jatrophihabitans</taxon>
    </lineage>
</organism>
<protein>
    <submittedName>
        <fullName evidence="1">Uncharacterized protein</fullName>
    </submittedName>
</protein>
<proteinExistence type="predicted"/>
<sequence length="101" mass="10940">MATTVMQPFVVAIEYRGADIDPHRDTARVAVLEHAYGLETATLAAHAGQEPRVAFPAAVRGWATPSESARCAECAAAVDEIVAAFVRVALRHCRPDIRRSR</sequence>